<name>A0ABS9SQI3_9BACT</name>
<comment type="caution">
    <text evidence="1">The sequence shown here is derived from an EMBL/GenBank/DDBJ whole genome shotgun (WGS) entry which is preliminary data.</text>
</comment>
<keyword evidence="2" id="KW-1185">Reference proteome</keyword>
<dbReference type="Proteomes" id="UP001202248">
    <property type="component" value="Unassembled WGS sequence"/>
</dbReference>
<accession>A0ABS9SQI3</accession>
<gene>
    <name evidence="1" type="ORF">MKP09_23285</name>
</gene>
<proteinExistence type="predicted"/>
<protein>
    <recommendedName>
        <fullName evidence="3">IgGFc-binding protein N-terminal domain-containing protein</fullName>
    </recommendedName>
</protein>
<evidence type="ECO:0008006" key="3">
    <source>
        <dbReference type="Google" id="ProtNLM"/>
    </source>
</evidence>
<evidence type="ECO:0000313" key="1">
    <source>
        <dbReference type="EMBL" id="MCH5600627.1"/>
    </source>
</evidence>
<dbReference type="EMBL" id="JAKWBL010000004">
    <property type="protein sequence ID" value="MCH5600627.1"/>
    <property type="molecule type" value="Genomic_DNA"/>
</dbReference>
<reference evidence="1 2" key="1">
    <citation type="submission" date="2022-02" db="EMBL/GenBank/DDBJ databases">
        <authorList>
            <person name="Min J."/>
        </authorList>
    </citation>
    <scope>NUCLEOTIDE SEQUENCE [LARGE SCALE GENOMIC DNA]</scope>
    <source>
        <strain evidence="1 2">GR10-1</strain>
    </source>
</reference>
<organism evidence="1 2">
    <name type="scientific">Niabella ginsengisoli</name>
    <dbReference type="NCBI Taxonomy" id="522298"/>
    <lineage>
        <taxon>Bacteria</taxon>
        <taxon>Pseudomonadati</taxon>
        <taxon>Bacteroidota</taxon>
        <taxon>Chitinophagia</taxon>
        <taxon>Chitinophagales</taxon>
        <taxon>Chitinophagaceae</taxon>
        <taxon>Niabella</taxon>
    </lineage>
</organism>
<dbReference type="RefSeq" id="WP_240832951.1">
    <property type="nucleotide sequence ID" value="NZ_JAKWBL010000004.1"/>
</dbReference>
<evidence type="ECO:0000313" key="2">
    <source>
        <dbReference type="Proteomes" id="UP001202248"/>
    </source>
</evidence>
<sequence length="249" mass="27395">MNIVGNSPNNRNVRMQLNNVEVFNNALNRFEYAKLTANLPTSNLTGTTESITVTNTSTTANNRIKIGLIELTYPRAFNFGGANNFRFTLSGSASQGKYLEISGFTYSGIPVLYDLTSGRRYEANVSNPSLIKIYVQPSTTSHDVVLVNTATANIKTIAGLESRNFINYSLQENQGNYLIVTHPAIINGANGAQPVEEYRAYRSSAQGGGYNAKVYLIDQLTDQFAFGIKHNPLAVRNFCAWLGVSFRLL</sequence>